<feature type="transmembrane region" description="Helical" evidence="8">
    <location>
        <begin position="233"/>
        <end position="255"/>
    </location>
</feature>
<dbReference type="PANTHER" id="PTHR48090:SF3">
    <property type="entry name" value="UNDECAPRENYL-PHOSPHATE 4-DEOXY-4-FORMAMIDO-L-ARABINOSE TRANSFERASE"/>
    <property type="match status" value="1"/>
</dbReference>
<dbReference type="Gene3D" id="3.90.550.10">
    <property type="entry name" value="Spore Coat Polysaccharide Biosynthesis Protein SpsA, Chain A"/>
    <property type="match status" value="1"/>
</dbReference>
<dbReference type="Proteomes" id="UP000324974">
    <property type="component" value="Chromosome"/>
</dbReference>
<evidence type="ECO:0000256" key="7">
    <source>
        <dbReference type="ARBA" id="ARBA00023136"/>
    </source>
</evidence>
<dbReference type="OrthoDB" id="9807778at2"/>
<dbReference type="EMBL" id="CP042425">
    <property type="protein sequence ID" value="QEL15423.1"/>
    <property type="molecule type" value="Genomic_DNA"/>
</dbReference>
<accession>A0A5C1AB74</accession>
<dbReference type="InterPro" id="IPR029044">
    <property type="entry name" value="Nucleotide-diphossugar_trans"/>
</dbReference>
<dbReference type="InterPro" id="IPR001173">
    <property type="entry name" value="Glyco_trans_2-like"/>
</dbReference>
<sequence length="323" mass="36075">MQLLSVVIPLKDERDNVRPLVEKLRDALRTVARWEVVLVDDGSTDGTFEVLADVSAADPRIKIVRLRKNFGQAAATQAGFDAAGGDVIVTMDGDVQNDPADIPMMLAKLEEGYDAVLGLRQQRQDKLLLRKLPSWCANWLIRKVLGVPFKDFGCALRVVRREFIDGLSLYGEMHRFITALLIQQGAKVTQVPVRHHPRTAGQSKYNLTRTIRVLLDLMTVKFLASYQTRPMHLFGGVGLVFLFLGFVSLFTSMVMKYTTGPGMTANPLFLIGVMVELIGVQFLSLGLIGEVMARIYFESQGKPPYVVRDRRNLDAPESRRKAA</sequence>
<evidence type="ECO:0000256" key="3">
    <source>
        <dbReference type="ARBA" id="ARBA00022679"/>
    </source>
</evidence>
<evidence type="ECO:0000256" key="1">
    <source>
        <dbReference type="ARBA" id="ARBA00022475"/>
    </source>
</evidence>
<evidence type="ECO:0000313" key="11">
    <source>
        <dbReference type="Proteomes" id="UP000324974"/>
    </source>
</evidence>
<keyword evidence="2" id="KW-0328">Glycosyltransferase</keyword>
<keyword evidence="1" id="KW-1003">Cell membrane</keyword>
<evidence type="ECO:0000256" key="4">
    <source>
        <dbReference type="ARBA" id="ARBA00022692"/>
    </source>
</evidence>
<keyword evidence="11" id="KW-1185">Reference proteome</keyword>
<keyword evidence="4 8" id="KW-0812">Transmembrane</keyword>
<evidence type="ECO:0000313" key="10">
    <source>
        <dbReference type="EMBL" id="QEL15423.1"/>
    </source>
</evidence>
<keyword evidence="5" id="KW-0448">Lipopolysaccharide biosynthesis</keyword>
<dbReference type="PANTHER" id="PTHR48090">
    <property type="entry name" value="UNDECAPRENYL-PHOSPHATE 4-DEOXY-4-FORMAMIDO-L-ARABINOSE TRANSFERASE-RELATED"/>
    <property type="match status" value="1"/>
</dbReference>
<keyword evidence="6 8" id="KW-1133">Transmembrane helix</keyword>
<dbReference type="CDD" id="cd04187">
    <property type="entry name" value="DPM1_like_bac"/>
    <property type="match status" value="1"/>
</dbReference>
<evidence type="ECO:0000256" key="5">
    <source>
        <dbReference type="ARBA" id="ARBA00022985"/>
    </source>
</evidence>
<reference evidence="11" key="1">
    <citation type="submission" date="2019-08" db="EMBL/GenBank/DDBJ databases">
        <title>Limnoglobus roseus gen. nov., sp. nov., a novel freshwater planctomycete with a giant genome from the family Gemmataceae.</title>
        <authorList>
            <person name="Kulichevskaya I.S."/>
            <person name="Naumoff D.G."/>
            <person name="Miroshnikov K."/>
            <person name="Ivanova A."/>
            <person name="Philippov D.A."/>
            <person name="Hakobyan A."/>
            <person name="Rijpstra I.C."/>
            <person name="Sinninghe Damste J.S."/>
            <person name="Liesack W."/>
            <person name="Dedysh S.N."/>
        </authorList>
    </citation>
    <scope>NUCLEOTIDE SEQUENCE [LARGE SCALE GENOMIC DNA]</scope>
    <source>
        <strain evidence="11">PX52</strain>
    </source>
</reference>
<dbReference type="GO" id="GO:0005886">
    <property type="term" value="C:plasma membrane"/>
    <property type="evidence" value="ECO:0007669"/>
    <property type="project" value="TreeGrafter"/>
</dbReference>
<feature type="transmembrane region" description="Helical" evidence="8">
    <location>
        <begin position="267"/>
        <end position="288"/>
    </location>
</feature>
<feature type="domain" description="Glycosyltransferase 2-like" evidence="9">
    <location>
        <begin position="5"/>
        <end position="162"/>
    </location>
</feature>
<proteinExistence type="predicted"/>
<name>A0A5C1AB74_9BACT</name>
<evidence type="ECO:0000256" key="8">
    <source>
        <dbReference type="SAM" id="Phobius"/>
    </source>
</evidence>
<protein>
    <submittedName>
        <fullName evidence="10">GT2 family glycosyltransferase</fullName>
    </submittedName>
</protein>
<evidence type="ECO:0000259" key="9">
    <source>
        <dbReference type="Pfam" id="PF00535"/>
    </source>
</evidence>
<dbReference type="GO" id="GO:0016757">
    <property type="term" value="F:glycosyltransferase activity"/>
    <property type="evidence" value="ECO:0007669"/>
    <property type="project" value="UniProtKB-KW"/>
</dbReference>
<dbReference type="AlphaFoldDB" id="A0A5C1AB74"/>
<dbReference type="SUPFAM" id="SSF53448">
    <property type="entry name" value="Nucleotide-diphospho-sugar transferases"/>
    <property type="match status" value="1"/>
</dbReference>
<dbReference type="KEGG" id="lrs:PX52LOC_02342"/>
<organism evidence="10 11">
    <name type="scientific">Limnoglobus roseus</name>
    <dbReference type="NCBI Taxonomy" id="2598579"/>
    <lineage>
        <taxon>Bacteria</taxon>
        <taxon>Pseudomonadati</taxon>
        <taxon>Planctomycetota</taxon>
        <taxon>Planctomycetia</taxon>
        <taxon>Gemmatales</taxon>
        <taxon>Gemmataceae</taxon>
        <taxon>Limnoglobus</taxon>
    </lineage>
</organism>
<dbReference type="RefSeq" id="WP_149110243.1">
    <property type="nucleotide sequence ID" value="NZ_CP042425.1"/>
</dbReference>
<keyword evidence="3 10" id="KW-0808">Transferase</keyword>
<gene>
    <name evidence="10" type="ORF">PX52LOC_02342</name>
</gene>
<dbReference type="InterPro" id="IPR050256">
    <property type="entry name" value="Glycosyltransferase_2"/>
</dbReference>
<evidence type="ECO:0000256" key="2">
    <source>
        <dbReference type="ARBA" id="ARBA00022676"/>
    </source>
</evidence>
<dbReference type="GO" id="GO:0009103">
    <property type="term" value="P:lipopolysaccharide biosynthetic process"/>
    <property type="evidence" value="ECO:0007669"/>
    <property type="project" value="UniProtKB-KW"/>
</dbReference>
<dbReference type="Pfam" id="PF00535">
    <property type="entry name" value="Glycos_transf_2"/>
    <property type="match status" value="1"/>
</dbReference>
<evidence type="ECO:0000256" key="6">
    <source>
        <dbReference type="ARBA" id="ARBA00022989"/>
    </source>
</evidence>
<keyword evidence="7 8" id="KW-0472">Membrane</keyword>